<protein>
    <submittedName>
        <fullName evidence="1">Uncharacterized protein</fullName>
    </submittedName>
</protein>
<dbReference type="InParanoid" id="A0A067RX07"/>
<evidence type="ECO:0000313" key="2">
    <source>
        <dbReference type="Proteomes" id="UP000027135"/>
    </source>
</evidence>
<evidence type="ECO:0000313" key="1">
    <source>
        <dbReference type="EMBL" id="KDR24434.1"/>
    </source>
</evidence>
<dbReference type="Proteomes" id="UP000027135">
    <property type="component" value="Unassembled WGS sequence"/>
</dbReference>
<reference evidence="1 2" key="1">
    <citation type="journal article" date="2014" name="Nat. Commun.">
        <title>Molecular traces of alternative social organization in a termite genome.</title>
        <authorList>
            <person name="Terrapon N."/>
            <person name="Li C."/>
            <person name="Robertson H.M."/>
            <person name="Ji L."/>
            <person name="Meng X."/>
            <person name="Booth W."/>
            <person name="Chen Z."/>
            <person name="Childers C.P."/>
            <person name="Glastad K.M."/>
            <person name="Gokhale K."/>
            <person name="Gowin J."/>
            <person name="Gronenberg W."/>
            <person name="Hermansen R.A."/>
            <person name="Hu H."/>
            <person name="Hunt B.G."/>
            <person name="Huylmans A.K."/>
            <person name="Khalil S.M."/>
            <person name="Mitchell R.D."/>
            <person name="Munoz-Torres M.C."/>
            <person name="Mustard J.A."/>
            <person name="Pan H."/>
            <person name="Reese J.T."/>
            <person name="Scharf M.E."/>
            <person name="Sun F."/>
            <person name="Vogel H."/>
            <person name="Xiao J."/>
            <person name="Yang W."/>
            <person name="Yang Z."/>
            <person name="Yang Z."/>
            <person name="Zhou J."/>
            <person name="Zhu J."/>
            <person name="Brent C.S."/>
            <person name="Elsik C.G."/>
            <person name="Goodisman M.A."/>
            <person name="Liberles D.A."/>
            <person name="Roe R.M."/>
            <person name="Vargo E.L."/>
            <person name="Vilcinskas A."/>
            <person name="Wang J."/>
            <person name="Bornberg-Bauer E."/>
            <person name="Korb J."/>
            <person name="Zhang G."/>
            <person name="Liebig J."/>
        </authorList>
    </citation>
    <scope>NUCLEOTIDE SEQUENCE [LARGE SCALE GENOMIC DNA]</scope>
    <source>
        <tissue evidence="1">Whole organism</tissue>
    </source>
</reference>
<organism evidence="1 2">
    <name type="scientific">Zootermopsis nevadensis</name>
    <name type="common">Dampwood termite</name>
    <dbReference type="NCBI Taxonomy" id="136037"/>
    <lineage>
        <taxon>Eukaryota</taxon>
        <taxon>Metazoa</taxon>
        <taxon>Ecdysozoa</taxon>
        <taxon>Arthropoda</taxon>
        <taxon>Hexapoda</taxon>
        <taxon>Insecta</taxon>
        <taxon>Pterygota</taxon>
        <taxon>Neoptera</taxon>
        <taxon>Polyneoptera</taxon>
        <taxon>Dictyoptera</taxon>
        <taxon>Blattodea</taxon>
        <taxon>Blattoidea</taxon>
        <taxon>Termitoidae</taxon>
        <taxon>Termopsidae</taxon>
        <taxon>Zootermopsis</taxon>
    </lineage>
</organism>
<dbReference type="AlphaFoldDB" id="A0A067RX07"/>
<accession>A0A067RX07</accession>
<gene>
    <name evidence="1" type="ORF">L798_06501</name>
</gene>
<sequence length="166" mass="19358">MQIEMKNVGSEGKGEFHTCLEEQVKEFTNIGKNHKNLDKEIEAKESRELKKDSRIKELIASSDEELKRLQEIVKHMRSTQKKNKRAHFDAIKNIDDATCGLNFLFDRSLSLESDAALARAKYEGLLLKYDYWRKKVAECEQRMKKESRNLIELLLELKPLEEGTSK</sequence>
<name>A0A067RX07_ZOONE</name>
<keyword evidence="2" id="KW-1185">Reference proteome</keyword>
<dbReference type="EMBL" id="KK852412">
    <property type="protein sequence ID" value="KDR24434.1"/>
    <property type="molecule type" value="Genomic_DNA"/>
</dbReference>
<proteinExistence type="predicted"/>